<evidence type="ECO:0000256" key="1">
    <source>
        <dbReference type="SAM" id="MobiDB-lite"/>
    </source>
</evidence>
<accession>A0A811R3K8</accession>
<name>A0A811R3K8_9POAL</name>
<evidence type="ECO:0000313" key="3">
    <source>
        <dbReference type="EMBL" id="CAD6264637.1"/>
    </source>
</evidence>
<dbReference type="PANTHER" id="PTHR33087">
    <property type="entry name" value="OS07G0539200 PROTEIN"/>
    <property type="match status" value="1"/>
</dbReference>
<evidence type="ECO:0000313" key="4">
    <source>
        <dbReference type="Proteomes" id="UP000604825"/>
    </source>
</evidence>
<feature type="compositionally biased region" description="Gly residues" evidence="1">
    <location>
        <begin position="267"/>
        <end position="276"/>
    </location>
</feature>
<protein>
    <submittedName>
        <fullName evidence="3">Uncharacterized protein</fullName>
    </submittedName>
</protein>
<feature type="region of interest" description="Disordered" evidence="1">
    <location>
        <begin position="263"/>
        <end position="336"/>
    </location>
</feature>
<dbReference type="Proteomes" id="UP000604825">
    <property type="component" value="Unassembled WGS sequence"/>
</dbReference>
<reference evidence="3" key="1">
    <citation type="submission" date="2020-10" db="EMBL/GenBank/DDBJ databases">
        <authorList>
            <person name="Han B."/>
            <person name="Lu T."/>
            <person name="Zhao Q."/>
            <person name="Huang X."/>
            <person name="Zhao Y."/>
        </authorList>
    </citation>
    <scope>NUCLEOTIDE SEQUENCE</scope>
</reference>
<comment type="caution">
    <text evidence="3">The sequence shown here is derived from an EMBL/GenBank/DDBJ whole genome shotgun (WGS) entry which is preliminary data.</text>
</comment>
<organism evidence="3 4">
    <name type="scientific">Miscanthus lutarioriparius</name>
    <dbReference type="NCBI Taxonomy" id="422564"/>
    <lineage>
        <taxon>Eukaryota</taxon>
        <taxon>Viridiplantae</taxon>
        <taxon>Streptophyta</taxon>
        <taxon>Embryophyta</taxon>
        <taxon>Tracheophyta</taxon>
        <taxon>Spermatophyta</taxon>
        <taxon>Magnoliopsida</taxon>
        <taxon>Liliopsida</taxon>
        <taxon>Poales</taxon>
        <taxon>Poaceae</taxon>
        <taxon>PACMAD clade</taxon>
        <taxon>Panicoideae</taxon>
        <taxon>Andropogonodae</taxon>
        <taxon>Andropogoneae</taxon>
        <taxon>Saccharinae</taxon>
        <taxon>Miscanthus</taxon>
    </lineage>
</organism>
<dbReference type="InterPro" id="IPR053253">
    <property type="entry name" value="Sex_diff_modulator"/>
</dbReference>
<keyword evidence="2" id="KW-0732">Signal</keyword>
<feature type="signal peptide" evidence="2">
    <location>
        <begin position="1"/>
        <end position="25"/>
    </location>
</feature>
<keyword evidence="4" id="KW-1185">Reference proteome</keyword>
<dbReference type="OrthoDB" id="696959at2759"/>
<dbReference type="EMBL" id="CAJGYO010000013">
    <property type="protein sequence ID" value="CAD6264637.1"/>
    <property type="molecule type" value="Genomic_DNA"/>
</dbReference>
<dbReference type="AlphaFoldDB" id="A0A811R3K8"/>
<proteinExistence type="predicted"/>
<gene>
    <name evidence="3" type="ORF">NCGR_LOCUS47942</name>
</gene>
<dbReference type="PANTHER" id="PTHR33087:SF38">
    <property type="entry name" value="OS10G0201600 PROTEIN"/>
    <property type="match status" value="1"/>
</dbReference>
<feature type="chain" id="PRO_5032768281" evidence="2">
    <location>
        <begin position="26"/>
        <end position="580"/>
    </location>
</feature>
<evidence type="ECO:0000256" key="2">
    <source>
        <dbReference type="SAM" id="SignalP"/>
    </source>
</evidence>
<sequence>MLALTDVRAAAALAVGLLLVAELHGDPVGQAAAGPAVGHSVAPRPDEPLASGLRSELVVIPRSDELQAAEDMLSLALVALVGGTRPTVSAAMMASYLYNRFEIRAEDGDARRHDPEDFVVRFRHQADRDRVLAAPPMGALLPLIWRPWRRTLLASGGSFRFRVLVGLRRVPLHALSVAMAQTILGPNCAVIDVVRPRDVPPEDDQEFFVVAWCLDPSFIPDVQVIFIPEPRFGNPVEASSEELPGLRYLVRIRLVAFENWSTPPASPGGGGHGDGPIGDTDGGDHGHAGAGAGGSSWGTSPDEGFSPRRDSDDDGSADSNFNRRHPGFDRCIGADPPPEGGPLPVLLVLLAGPLRLPATLCSWGLSHDPMWSEATLAEPTKAVSRGVSHSENLLRVHPFDLCPPADRSPPCCLSGIVGRALGQDMPATALPIWATGGPPVASLACDSLGGLMSSSLASPALVRLDSPELLKLPRPRRRMSHRPRQRQRCLSPTLFVCQLWSHCFTLRTSGPRRPAMRQQPPRRRIRLPRPSAREAGEASVDGQVDEAAARYTDNARRRYRFAFPRDLHDAALLLQAGCLV</sequence>